<dbReference type="InterPro" id="IPR006260">
    <property type="entry name" value="TonB/TolA_C"/>
</dbReference>
<evidence type="ECO:0000256" key="6">
    <source>
        <dbReference type="SAM" id="Phobius"/>
    </source>
</evidence>
<accession>A0ABV6YR77</accession>
<keyword evidence="2 6" id="KW-0812">Transmembrane</keyword>
<dbReference type="EMBL" id="JBHPBY010000004">
    <property type="protein sequence ID" value="MFC1848692.1"/>
    <property type="molecule type" value="Genomic_DNA"/>
</dbReference>
<proteinExistence type="predicted"/>
<keyword evidence="4 6" id="KW-0472">Membrane</keyword>
<comment type="subcellular location">
    <subcellularLocation>
        <location evidence="1">Membrane</location>
        <topology evidence="1">Single-pass membrane protein</topology>
    </subcellularLocation>
</comment>
<feature type="region of interest" description="Disordered" evidence="5">
    <location>
        <begin position="231"/>
        <end position="258"/>
    </location>
</feature>
<name>A0ABV6YR77_UNCC1</name>
<evidence type="ECO:0000259" key="7">
    <source>
        <dbReference type="Pfam" id="PF03544"/>
    </source>
</evidence>
<dbReference type="InterPro" id="IPR037682">
    <property type="entry name" value="TonB_C"/>
</dbReference>
<protein>
    <submittedName>
        <fullName evidence="8">Energy transducer TonB</fullName>
    </submittedName>
</protein>
<evidence type="ECO:0000256" key="4">
    <source>
        <dbReference type="ARBA" id="ARBA00023136"/>
    </source>
</evidence>
<evidence type="ECO:0000256" key="1">
    <source>
        <dbReference type="ARBA" id="ARBA00004167"/>
    </source>
</evidence>
<evidence type="ECO:0000313" key="9">
    <source>
        <dbReference type="Proteomes" id="UP001594351"/>
    </source>
</evidence>
<feature type="region of interest" description="Disordered" evidence="5">
    <location>
        <begin position="174"/>
        <end position="210"/>
    </location>
</feature>
<feature type="compositionally biased region" description="Acidic residues" evidence="5">
    <location>
        <begin position="193"/>
        <end position="210"/>
    </location>
</feature>
<gene>
    <name evidence="8" type="ORF">ACFL27_00665</name>
</gene>
<keyword evidence="9" id="KW-1185">Reference proteome</keyword>
<feature type="transmembrane region" description="Helical" evidence="6">
    <location>
        <begin position="78"/>
        <end position="97"/>
    </location>
</feature>
<evidence type="ECO:0000256" key="5">
    <source>
        <dbReference type="SAM" id="MobiDB-lite"/>
    </source>
</evidence>
<feature type="domain" description="TonB C-terminal" evidence="7">
    <location>
        <begin position="297"/>
        <end position="361"/>
    </location>
</feature>
<evidence type="ECO:0000256" key="3">
    <source>
        <dbReference type="ARBA" id="ARBA00022989"/>
    </source>
</evidence>
<reference evidence="8 9" key="1">
    <citation type="submission" date="2024-09" db="EMBL/GenBank/DDBJ databases">
        <title>Laminarin stimulates single cell rates of sulfate reduction while oxygen inhibits transcriptomic activity in coastal marine sediment.</title>
        <authorList>
            <person name="Lindsay M."/>
            <person name="Orcutt B."/>
            <person name="Emerson D."/>
            <person name="Stepanauskas R."/>
            <person name="D'Angelo T."/>
        </authorList>
    </citation>
    <scope>NUCLEOTIDE SEQUENCE [LARGE SCALE GENOMIC DNA]</scope>
    <source>
        <strain evidence="8">SAG AM-311-K15</strain>
    </source>
</reference>
<dbReference type="Proteomes" id="UP001594351">
    <property type="component" value="Unassembled WGS sequence"/>
</dbReference>
<dbReference type="SUPFAM" id="SSF74653">
    <property type="entry name" value="TolA/TonB C-terminal domain"/>
    <property type="match status" value="1"/>
</dbReference>
<evidence type="ECO:0000256" key="2">
    <source>
        <dbReference type="ARBA" id="ARBA00022692"/>
    </source>
</evidence>
<keyword evidence="3 6" id="KW-1133">Transmembrane helix</keyword>
<comment type="caution">
    <text evidence="8">The sequence shown here is derived from an EMBL/GenBank/DDBJ whole genome shotgun (WGS) entry which is preliminary data.</text>
</comment>
<dbReference type="Pfam" id="PF03544">
    <property type="entry name" value="TonB_C"/>
    <property type="match status" value="1"/>
</dbReference>
<dbReference type="NCBIfam" id="TIGR01352">
    <property type="entry name" value="tonB_Cterm"/>
    <property type="match status" value="1"/>
</dbReference>
<dbReference type="Gene3D" id="3.30.1150.10">
    <property type="match status" value="1"/>
</dbReference>
<sequence length="367" mass="42084">MKQERALIVPKIHCYKNIRPDCFFLQLKSGSSLFVINQRDKDLFKKKKSDSELFVKKDSKVSVAEPGQAEDQIFRRQLLFMFFFSIIIHLVLSIFLVTQSAVFLPQPLDLKDNEVEKRIEFELVDVPDDAVPLDPKVKTNFISDRSARASDMKVKEKVPLGEAMSLGDYDINEYKTGITSDGPDSQAPRANDEPVEPADQDQDVEPPDNDETQLAQLKNNFLDSAFSSQYFPKRNQVKPPPQPHKPYRKQTRTRAPNTGGFALNTYAWNWAPYLKEMKKKIEEHLFLPVAFRQYGMIGGQTVVRFRVTRDGQVQSVVVLESSGHESLKQCSVHSITAAQPFKPLPDDFPEDMEYLEITAHYHFLNRK</sequence>
<organism evidence="8 9">
    <name type="scientific">candidate division CSSED10-310 bacterium</name>
    <dbReference type="NCBI Taxonomy" id="2855610"/>
    <lineage>
        <taxon>Bacteria</taxon>
        <taxon>Bacteria division CSSED10-310</taxon>
    </lineage>
</organism>
<evidence type="ECO:0000313" key="8">
    <source>
        <dbReference type="EMBL" id="MFC1848692.1"/>
    </source>
</evidence>